<keyword evidence="3" id="KW-1185">Reference proteome</keyword>
<sequence length="459" mass="50033">MIDLNQYYQITISSNKMEATVVQHAKTNQDETIDIGQVKEWVHEHGIVFGMIEETLHSLSNGVYLDSPLLIAQGLPKKQGAAAYLLPVLFEKEKVADDGKMKVNLKDVLDIESVREGDKVGQKIAATSGQNGKNVLGEEIPAKPGKDFTLRAGKNTRVSEDEQSIYSLIDGQVSIENKRIHVHPIYEVKGDLSMKTGNISFVGNVVINGNVPTGFIVEADGDIRVRGTVEGAYLTAGGSIFVGAGIVGQHKSFLKAKGDLQTTFINEGNVEVGGTIEVAQAILHSTCTAEKTIICTRGKGNIVGGVLSAGEGVHARTIGNDMQTKTSLYVGANEQLLKKQKDAESTKRKAQDDLTKLGKLLKVYIEKQKKQSLVGKEKIMVLRIQHSYRTAKELLDESNDILESLEKLGGPLEGGSISAKDSFYPNVFIHFGKYRRKLVSKHQYAKVTLIDSEITISSL</sequence>
<name>A0ABU3XC88_9BACI</name>
<reference evidence="2 3" key="1">
    <citation type="submission" date="2023-10" db="EMBL/GenBank/DDBJ databases">
        <title>Screening of Alkalihalobacillus lindianensis BZ-TG-R113 and Its Alleviation of Salt Stress on Rapeseed Growth.</title>
        <authorList>
            <person name="Zhao B."/>
            <person name="Guo T."/>
        </authorList>
    </citation>
    <scope>NUCLEOTIDE SEQUENCE [LARGE SCALE GENOMIC DNA]</scope>
    <source>
        <strain evidence="2 3">BZ-TG-R113</strain>
    </source>
</reference>
<feature type="domain" description="Flagellar Assembly Protein A N-terminal region" evidence="1">
    <location>
        <begin position="9"/>
        <end position="177"/>
    </location>
</feature>
<gene>
    <name evidence="2" type="ORF">RYX56_13895</name>
</gene>
<dbReference type="Proteomes" id="UP001287282">
    <property type="component" value="Unassembled WGS sequence"/>
</dbReference>
<dbReference type="EMBL" id="JAWJBA010000004">
    <property type="protein sequence ID" value="MDV2685453.1"/>
    <property type="molecule type" value="Genomic_DNA"/>
</dbReference>
<evidence type="ECO:0000313" key="2">
    <source>
        <dbReference type="EMBL" id="MDV2685453.1"/>
    </source>
</evidence>
<comment type="caution">
    <text evidence="2">The sequence shown here is derived from an EMBL/GenBank/DDBJ whole genome shotgun (WGS) entry which is preliminary data.</text>
</comment>
<dbReference type="InterPro" id="IPR046866">
    <property type="entry name" value="FapA_N"/>
</dbReference>
<evidence type="ECO:0000259" key="1">
    <source>
        <dbReference type="Pfam" id="PF20250"/>
    </source>
</evidence>
<dbReference type="RefSeq" id="WP_317122635.1">
    <property type="nucleotide sequence ID" value="NZ_JAWJBA010000004.1"/>
</dbReference>
<protein>
    <submittedName>
        <fullName evidence="2">FapA family protein</fullName>
    </submittedName>
</protein>
<accession>A0ABU3XC88</accession>
<dbReference type="PANTHER" id="PTHR38032:SF1">
    <property type="entry name" value="RNA-BINDING PROTEIN KHPB N-TERMINAL DOMAIN-CONTAINING PROTEIN"/>
    <property type="match status" value="1"/>
</dbReference>
<dbReference type="PANTHER" id="PTHR38032">
    <property type="entry name" value="POLYMERASE-RELATED"/>
    <property type="match status" value="1"/>
</dbReference>
<dbReference type="InterPro" id="IPR046865">
    <property type="entry name" value="FapA_b_solenoid"/>
</dbReference>
<evidence type="ECO:0000313" key="3">
    <source>
        <dbReference type="Proteomes" id="UP001287282"/>
    </source>
</evidence>
<organism evidence="2 3">
    <name type="scientific">Alkalihalophilus lindianensis</name>
    <dbReference type="NCBI Taxonomy" id="1630542"/>
    <lineage>
        <taxon>Bacteria</taxon>
        <taxon>Bacillati</taxon>
        <taxon>Bacillota</taxon>
        <taxon>Bacilli</taxon>
        <taxon>Bacillales</taxon>
        <taxon>Bacillaceae</taxon>
        <taxon>Alkalihalophilus</taxon>
    </lineage>
</organism>
<dbReference type="Pfam" id="PF20250">
    <property type="entry name" value="FapA_N"/>
    <property type="match status" value="1"/>
</dbReference>
<proteinExistence type="predicted"/>
<dbReference type="Pfam" id="PF03961">
    <property type="entry name" value="FapA"/>
    <property type="match status" value="1"/>
</dbReference>
<dbReference type="InterPro" id="IPR005646">
    <property type="entry name" value="FapA"/>
</dbReference>